<sequence>MANSNTKIESDKKFADIDDELIKIKRHETLEETKIKVETDEPKLVINLDGEVRSGDESELVNKSGDGDAADEGRSGKKRENRLTSIIDQLRGANKLKGNIV</sequence>
<keyword evidence="3" id="KW-1185">Reference proteome</keyword>
<evidence type="ECO:0000313" key="2">
    <source>
        <dbReference type="EMBL" id="KAG7308462.1"/>
    </source>
</evidence>
<organism evidence="2 3">
    <name type="scientific">Plutella xylostella</name>
    <name type="common">Diamondback moth</name>
    <name type="synonym">Plutella maculipennis</name>
    <dbReference type="NCBI Taxonomy" id="51655"/>
    <lineage>
        <taxon>Eukaryota</taxon>
        <taxon>Metazoa</taxon>
        <taxon>Ecdysozoa</taxon>
        <taxon>Arthropoda</taxon>
        <taxon>Hexapoda</taxon>
        <taxon>Insecta</taxon>
        <taxon>Pterygota</taxon>
        <taxon>Neoptera</taxon>
        <taxon>Endopterygota</taxon>
        <taxon>Lepidoptera</taxon>
        <taxon>Glossata</taxon>
        <taxon>Ditrysia</taxon>
        <taxon>Yponomeutoidea</taxon>
        <taxon>Plutellidae</taxon>
        <taxon>Plutella</taxon>
    </lineage>
</organism>
<reference evidence="2 3" key="1">
    <citation type="submission" date="2021-06" db="EMBL/GenBank/DDBJ databases">
        <title>A haploid diamondback moth (Plutella xylostella L.) genome assembly resolves 31 chromosomes and identifies a diamide resistance mutation.</title>
        <authorList>
            <person name="Ward C.M."/>
            <person name="Perry K.D."/>
            <person name="Baker G."/>
            <person name="Powis K."/>
            <person name="Heckel D.G."/>
            <person name="Baxter S.W."/>
        </authorList>
    </citation>
    <scope>NUCLEOTIDE SEQUENCE [LARGE SCALE GENOMIC DNA]</scope>
    <source>
        <strain evidence="2 3">LV</strain>
        <tissue evidence="2">Single pupa</tissue>
    </source>
</reference>
<name>A0ABQ7QTV1_PLUXY</name>
<protein>
    <submittedName>
        <fullName evidence="2">Uncharacterized protein</fullName>
    </submittedName>
</protein>
<dbReference type="EMBL" id="JAHIBW010000008">
    <property type="protein sequence ID" value="KAG7308462.1"/>
    <property type="molecule type" value="Genomic_DNA"/>
</dbReference>
<gene>
    <name evidence="2" type="ORF">JYU34_005669</name>
</gene>
<dbReference type="Proteomes" id="UP000823941">
    <property type="component" value="Chromosome 8"/>
</dbReference>
<feature type="region of interest" description="Disordered" evidence="1">
    <location>
        <begin position="49"/>
        <end position="83"/>
    </location>
</feature>
<comment type="caution">
    <text evidence="2">The sequence shown here is derived from an EMBL/GenBank/DDBJ whole genome shotgun (WGS) entry which is preliminary data.</text>
</comment>
<evidence type="ECO:0000256" key="1">
    <source>
        <dbReference type="SAM" id="MobiDB-lite"/>
    </source>
</evidence>
<accession>A0ABQ7QTV1</accession>
<proteinExistence type="predicted"/>
<evidence type="ECO:0000313" key="3">
    <source>
        <dbReference type="Proteomes" id="UP000823941"/>
    </source>
</evidence>